<reference evidence="2 3" key="1">
    <citation type="submission" date="2016-01" db="EMBL/GenBank/DDBJ databases">
        <title>Use of Whole Genome Sequencing to ascertain that Brevibacterium massiliense (Roux, Raoult 2009) is a later heterotypic synonym of Brevibacterium ravenspurgense (Mages 2008).</title>
        <authorList>
            <person name="Bernier A.-M."/>
            <person name="Burdz T."/>
            <person name="Huynh C."/>
            <person name="Pachecho A.L."/>
            <person name="Wiebe D."/>
            <person name="Bonner C."/>
            <person name="Bernard K."/>
        </authorList>
    </citation>
    <scope>NUCLEOTIDE SEQUENCE [LARGE SCALE GENOMIC DNA]</scope>
    <source>
        <strain evidence="2 3">CCUG56047</strain>
    </source>
</reference>
<dbReference type="PATRIC" id="fig|479117.4.peg.1761"/>
<evidence type="ECO:0000313" key="2">
    <source>
        <dbReference type="EMBL" id="KXZ57258.1"/>
    </source>
</evidence>
<dbReference type="GO" id="GO:0016787">
    <property type="term" value="F:hydrolase activity"/>
    <property type="evidence" value="ECO:0007669"/>
    <property type="project" value="UniProtKB-KW"/>
</dbReference>
<dbReference type="InterPro" id="IPR029058">
    <property type="entry name" value="AB_hydrolase_fold"/>
</dbReference>
<comment type="caution">
    <text evidence="2">The sequence shown here is derived from an EMBL/GenBank/DDBJ whole genome shotgun (WGS) entry which is preliminary data.</text>
</comment>
<accession>A0A150H5W9</accession>
<dbReference type="PANTHER" id="PTHR46623:SF6">
    <property type="entry name" value="ALPHA_BETA-HYDROLASES SUPERFAMILY PROTEIN"/>
    <property type="match status" value="1"/>
</dbReference>
<dbReference type="Pfam" id="PF01738">
    <property type="entry name" value="DLH"/>
    <property type="match status" value="1"/>
</dbReference>
<dbReference type="InterPro" id="IPR002925">
    <property type="entry name" value="Dienelactn_hydro"/>
</dbReference>
<keyword evidence="3" id="KW-1185">Reference proteome</keyword>
<name>A0A150H5W9_9MICO</name>
<dbReference type="InterPro" id="IPR051049">
    <property type="entry name" value="Dienelactone_hydrolase-like"/>
</dbReference>
<dbReference type="SUPFAM" id="SSF53474">
    <property type="entry name" value="alpha/beta-Hydrolases"/>
    <property type="match status" value="1"/>
</dbReference>
<dbReference type="PANTHER" id="PTHR46623">
    <property type="entry name" value="CARBOXYMETHYLENEBUTENOLIDASE-RELATED"/>
    <property type="match status" value="1"/>
</dbReference>
<protein>
    <submittedName>
        <fullName evidence="2">Dienelactone hydrolase family protein</fullName>
    </submittedName>
</protein>
<dbReference type="AlphaFoldDB" id="A0A150H5W9"/>
<organism evidence="2 3">
    <name type="scientific">Brevibacterium ravenspurgense</name>
    <dbReference type="NCBI Taxonomy" id="479117"/>
    <lineage>
        <taxon>Bacteria</taxon>
        <taxon>Bacillati</taxon>
        <taxon>Actinomycetota</taxon>
        <taxon>Actinomycetes</taxon>
        <taxon>Micrococcales</taxon>
        <taxon>Brevibacteriaceae</taxon>
        <taxon>Brevibacterium</taxon>
    </lineage>
</organism>
<evidence type="ECO:0000259" key="1">
    <source>
        <dbReference type="Pfam" id="PF01738"/>
    </source>
</evidence>
<proteinExistence type="predicted"/>
<evidence type="ECO:0000313" key="3">
    <source>
        <dbReference type="Proteomes" id="UP000243589"/>
    </source>
</evidence>
<feature type="domain" description="Dienelactone hydrolase" evidence="1">
    <location>
        <begin position="13"/>
        <end position="195"/>
    </location>
</feature>
<keyword evidence="2" id="KW-0378">Hydrolase</keyword>
<sequence>MSQLTFRLGTMAQIVLFHSALGLNNGMHRIAGVFSEAGHTVHMPDFYDGNVFDNVPDGIAYRDEIGFPALAQRASGAIDGLGLEGPIYFGGFSLGAAMAQSFGKRHPQAAGAFLCHAGGVPKPTSWNGDCWLQMHYTEGDEWVDAQQAETLIESARAAGAEASAHVYPGSAHLFGDPTAPEYSPELAQKMWDTILAAIR</sequence>
<dbReference type="Gene3D" id="3.40.50.1820">
    <property type="entry name" value="alpha/beta hydrolase"/>
    <property type="match status" value="1"/>
</dbReference>
<gene>
    <name evidence="2" type="ORF">Bravens_01778</name>
</gene>
<dbReference type="Proteomes" id="UP000243589">
    <property type="component" value="Unassembled WGS sequence"/>
</dbReference>
<dbReference type="EMBL" id="LQQC01000012">
    <property type="protein sequence ID" value="KXZ57258.1"/>
    <property type="molecule type" value="Genomic_DNA"/>
</dbReference>